<dbReference type="Pfam" id="PF00005">
    <property type="entry name" value="ABC_tran"/>
    <property type="match status" value="1"/>
</dbReference>
<dbReference type="PANTHER" id="PTHR43158">
    <property type="entry name" value="SKFA PEPTIDE EXPORT ATP-BINDING PROTEIN SKFE"/>
    <property type="match status" value="1"/>
</dbReference>
<reference evidence="5" key="1">
    <citation type="submission" date="2019-08" db="EMBL/GenBank/DDBJ databases">
        <title>Seonamhaeicola sediminis sp. nov., isolated from marine sediment.</title>
        <authorList>
            <person name="Cao W.R."/>
        </authorList>
    </citation>
    <scope>NUCLEOTIDE SEQUENCE [LARGE SCALE GENOMIC DNA]</scope>
    <source>
        <strain evidence="5">Gy8</strain>
    </source>
</reference>
<keyword evidence="5" id="KW-1185">Reference proteome</keyword>
<dbReference type="PANTHER" id="PTHR43158:SF2">
    <property type="entry name" value="SKFA PEPTIDE EXPORT ATP-BINDING PROTEIN SKFE"/>
    <property type="match status" value="1"/>
</dbReference>
<dbReference type="InterPro" id="IPR003593">
    <property type="entry name" value="AAA+_ATPase"/>
</dbReference>
<sequence>MILEVDSIELYFKNKPILNGVYLKGETGKITGLLGRNGSGKSCLLRIIFGDLKPKYKLIRLNNKPILKPLFTTKKINYLPQYNFITKSLRLKTVFQLFKVNWFDFLIDFENFSRYNKTKFGNLSGGEKPIIEIYLILKTPGQIILLDEPFNGVAPIHITKINNLIHREKKHKIIILTDHRYNEVIDVCDNLYLVKNGCTKLVDNLKELEVYKYLPKSALLTP</sequence>
<comment type="caution">
    <text evidence="4">The sequence shown here is derived from an EMBL/GenBank/DDBJ whole genome shotgun (WGS) entry which is preliminary data.</text>
</comment>
<accession>A0A5C7AN32</accession>
<protein>
    <submittedName>
        <fullName evidence="4">ATP-binding cassette domain-containing protein</fullName>
    </submittedName>
</protein>
<evidence type="ECO:0000256" key="2">
    <source>
        <dbReference type="ARBA" id="ARBA00022840"/>
    </source>
</evidence>
<dbReference type="EMBL" id="VOSC01000025">
    <property type="protein sequence ID" value="TXE10176.1"/>
    <property type="molecule type" value="Genomic_DNA"/>
</dbReference>
<organism evidence="4 5">
    <name type="scientific">Seonamhaeicola algicola</name>
    <dbReference type="NCBI Taxonomy" id="1719036"/>
    <lineage>
        <taxon>Bacteria</taxon>
        <taxon>Pseudomonadati</taxon>
        <taxon>Bacteroidota</taxon>
        <taxon>Flavobacteriia</taxon>
        <taxon>Flavobacteriales</taxon>
        <taxon>Flavobacteriaceae</taxon>
    </lineage>
</organism>
<keyword evidence="2 4" id="KW-0067">ATP-binding</keyword>
<dbReference type="Proteomes" id="UP000321790">
    <property type="component" value="Unassembled WGS sequence"/>
</dbReference>
<feature type="domain" description="ABC transporter" evidence="3">
    <location>
        <begin position="3"/>
        <end position="221"/>
    </location>
</feature>
<dbReference type="Gene3D" id="3.40.50.300">
    <property type="entry name" value="P-loop containing nucleotide triphosphate hydrolases"/>
    <property type="match status" value="1"/>
</dbReference>
<dbReference type="GO" id="GO:0005524">
    <property type="term" value="F:ATP binding"/>
    <property type="evidence" value="ECO:0007669"/>
    <property type="project" value="UniProtKB-KW"/>
</dbReference>
<proteinExistence type="predicted"/>
<dbReference type="RefSeq" id="WP_147136277.1">
    <property type="nucleotide sequence ID" value="NZ_VOSC01000025.1"/>
</dbReference>
<evidence type="ECO:0000256" key="1">
    <source>
        <dbReference type="ARBA" id="ARBA00022741"/>
    </source>
</evidence>
<dbReference type="SUPFAM" id="SSF52540">
    <property type="entry name" value="P-loop containing nucleoside triphosphate hydrolases"/>
    <property type="match status" value="1"/>
</dbReference>
<dbReference type="GO" id="GO:0016887">
    <property type="term" value="F:ATP hydrolysis activity"/>
    <property type="evidence" value="ECO:0007669"/>
    <property type="project" value="InterPro"/>
</dbReference>
<dbReference type="InterPro" id="IPR003439">
    <property type="entry name" value="ABC_transporter-like_ATP-bd"/>
</dbReference>
<evidence type="ECO:0000313" key="5">
    <source>
        <dbReference type="Proteomes" id="UP000321790"/>
    </source>
</evidence>
<gene>
    <name evidence="4" type="ORF">FUA26_11945</name>
</gene>
<dbReference type="OrthoDB" id="9801987at2"/>
<dbReference type="SMART" id="SM00382">
    <property type="entry name" value="AAA"/>
    <property type="match status" value="1"/>
</dbReference>
<dbReference type="AlphaFoldDB" id="A0A5C7AN32"/>
<dbReference type="PROSITE" id="PS50893">
    <property type="entry name" value="ABC_TRANSPORTER_2"/>
    <property type="match status" value="1"/>
</dbReference>
<evidence type="ECO:0000313" key="4">
    <source>
        <dbReference type="EMBL" id="TXE10176.1"/>
    </source>
</evidence>
<keyword evidence="1" id="KW-0547">Nucleotide-binding</keyword>
<dbReference type="InterPro" id="IPR027417">
    <property type="entry name" value="P-loop_NTPase"/>
</dbReference>
<evidence type="ECO:0000259" key="3">
    <source>
        <dbReference type="PROSITE" id="PS50893"/>
    </source>
</evidence>
<name>A0A5C7AN32_9FLAO</name>